<feature type="non-terminal residue" evidence="9">
    <location>
        <position position="216"/>
    </location>
</feature>
<dbReference type="EC" id="2.4.1.-" evidence="7"/>
<proteinExistence type="inferred from homology"/>
<evidence type="ECO:0000256" key="5">
    <source>
        <dbReference type="ARBA" id="ARBA00023180"/>
    </source>
</evidence>
<keyword evidence="8" id="KW-1185">Reference proteome</keyword>
<evidence type="ECO:0000313" key="8">
    <source>
        <dbReference type="Proteomes" id="UP000087171"/>
    </source>
</evidence>
<dbReference type="OrthoDB" id="1734695at2759"/>
<dbReference type="GO" id="GO:0009969">
    <property type="term" value="P:xyloglucan biosynthetic process"/>
    <property type="evidence" value="ECO:0007669"/>
    <property type="project" value="TreeGrafter"/>
</dbReference>
<keyword evidence="5" id="KW-0325">Glycoprotein</keyword>
<dbReference type="STRING" id="3827.A0A1S2Z8V5"/>
<comment type="subcellular location">
    <subcellularLocation>
        <location evidence="7">Golgi apparatus</location>
        <location evidence="7">Golgi stack membrane</location>
        <topology evidence="7">Single-pass type II membrane protein</topology>
    </subcellularLocation>
</comment>
<evidence type="ECO:0000256" key="3">
    <source>
        <dbReference type="ARBA" id="ARBA00022679"/>
    </source>
</evidence>
<dbReference type="eggNOG" id="ENOG502QTTA">
    <property type="taxonomic scope" value="Eukaryota"/>
</dbReference>
<evidence type="ECO:0000313" key="9">
    <source>
        <dbReference type="RefSeq" id="XP_004517142.1"/>
    </source>
</evidence>
<dbReference type="Proteomes" id="UP000087171">
    <property type="component" value="Unplaced"/>
</dbReference>
<reference evidence="9" key="1">
    <citation type="submission" date="2025-08" db="UniProtKB">
        <authorList>
            <consortium name="RefSeq"/>
        </authorList>
    </citation>
    <scope>IDENTIFICATION</scope>
    <source>
        <tissue evidence="9">Etiolated seedlings</tissue>
    </source>
</reference>
<evidence type="ECO:0000256" key="2">
    <source>
        <dbReference type="ARBA" id="ARBA00022676"/>
    </source>
</evidence>
<evidence type="ECO:0000256" key="7">
    <source>
        <dbReference type="RuleBase" id="RU367004"/>
    </source>
</evidence>
<dbReference type="GO" id="GO:0071555">
    <property type="term" value="P:cell wall organization"/>
    <property type="evidence" value="ECO:0007669"/>
    <property type="project" value="UniProtKB-UniRule"/>
</dbReference>
<dbReference type="GO" id="GO:0042546">
    <property type="term" value="P:cell wall biogenesis"/>
    <property type="evidence" value="ECO:0007669"/>
    <property type="project" value="InterPro"/>
</dbReference>
<dbReference type="Pfam" id="PF03254">
    <property type="entry name" value="XG_FTase"/>
    <property type="match status" value="1"/>
</dbReference>
<sequence length="216" mass="24124">MYSNSSFSLFEGLTKDKVVLVGENENGHNITNFTTNGGRKHHISYDYIKGGYNNSDTMSKVHGKNQNGTTTQGRSLSKTIGLKSGLLISSPTDSTLHTKIHEDKEKLLDGLLASRFDDASCISRLQFHLYRKVSPHKPSSYLISKLRNYEKTHRMCGPNSRAFNKSMTKILHSKNNKGGATMCKYLIWTPSNGLGNQMISMVATFLYALLTNRVLL</sequence>
<accession>A0A1S2Z8V5</accession>
<dbReference type="GO" id="GO:0008107">
    <property type="term" value="F:galactoside 2-alpha-L-fucosyltransferase activity"/>
    <property type="evidence" value="ECO:0007669"/>
    <property type="project" value="InterPro"/>
</dbReference>
<evidence type="ECO:0000256" key="6">
    <source>
        <dbReference type="ARBA" id="ARBA00023316"/>
    </source>
</evidence>
<dbReference type="PANTHER" id="PTHR31889:SF57">
    <property type="entry name" value="FUCOSYLTRANSFERASE"/>
    <property type="match status" value="1"/>
</dbReference>
<keyword evidence="3 7" id="KW-0808">Transferase</keyword>
<dbReference type="AlphaFoldDB" id="A0A1S2Z8V5"/>
<protein>
    <recommendedName>
        <fullName evidence="7">Fucosyltransferase</fullName>
        <ecNumber evidence="7">2.4.1.-</ecNumber>
    </recommendedName>
</protein>
<keyword evidence="2 7" id="KW-0328">Glycosyltransferase</keyword>
<comment type="function">
    <text evidence="7">May be involved in cell wall biosynthesis.</text>
</comment>
<dbReference type="RefSeq" id="XP_004517142.1">
    <property type="nucleotide sequence ID" value="XM_004517085.1"/>
</dbReference>
<dbReference type="Gene3D" id="3.40.50.11340">
    <property type="match status" value="1"/>
</dbReference>
<dbReference type="GO" id="GO:0032580">
    <property type="term" value="C:Golgi cisterna membrane"/>
    <property type="evidence" value="ECO:0007669"/>
    <property type="project" value="UniProtKB-SubCell"/>
</dbReference>
<keyword evidence="4 7" id="KW-0333">Golgi apparatus</keyword>
<comment type="similarity">
    <text evidence="1 7">Belongs to the glycosyltransferase 37 family.</text>
</comment>
<gene>
    <name evidence="9" type="primary">LOC101490812</name>
</gene>
<dbReference type="PaxDb" id="3827-XP_004517142.1"/>
<dbReference type="GeneID" id="101490812"/>
<evidence type="ECO:0000256" key="4">
    <source>
        <dbReference type="ARBA" id="ARBA00023034"/>
    </source>
</evidence>
<keyword evidence="6 7" id="KW-0961">Cell wall biogenesis/degradation</keyword>
<dbReference type="PANTHER" id="PTHR31889">
    <property type="entry name" value="FUCOSYLTRANSFERASE 2-RELATED"/>
    <property type="match status" value="1"/>
</dbReference>
<organism evidence="8 9">
    <name type="scientific">Cicer arietinum</name>
    <name type="common">Chickpea</name>
    <name type="synonym">Garbanzo</name>
    <dbReference type="NCBI Taxonomy" id="3827"/>
    <lineage>
        <taxon>Eukaryota</taxon>
        <taxon>Viridiplantae</taxon>
        <taxon>Streptophyta</taxon>
        <taxon>Embryophyta</taxon>
        <taxon>Tracheophyta</taxon>
        <taxon>Spermatophyta</taxon>
        <taxon>Magnoliopsida</taxon>
        <taxon>eudicotyledons</taxon>
        <taxon>Gunneridae</taxon>
        <taxon>Pentapetalae</taxon>
        <taxon>rosids</taxon>
        <taxon>fabids</taxon>
        <taxon>Fabales</taxon>
        <taxon>Fabaceae</taxon>
        <taxon>Papilionoideae</taxon>
        <taxon>50 kb inversion clade</taxon>
        <taxon>NPAAA clade</taxon>
        <taxon>Hologalegina</taxon>
        <taxon>IRL clade</taxon>
        <taxon>Cicereae</taxon>
        <taxon>Cicer</taxon>
    </lineage>
</organism>
<name>A0A1S2Z8V5_CICAR</name>
<dbReference type="InterPro" id="IPR004938">
    <property type="entry name" value="XG_FTase"/>
</dbReference>
<dbReference type="KEGG" id="cam:101490812"/>
<evidence type="ECO:0000256" key="1">
    <source>
        <dbReference type="ARBA" id="ARBA00010481"/>
    </source>
</evidence>